<keyword evidence="4" id="KW-1185">Reference proteome</keyword>
<evidence type="ECO:0000256" key="1">
    <source>
        <dbReference type="SAM" id="MobiDB-lite"/>
    </source>
</evidence>
<evidence type="ECO:0000313" key="3">
    <source>
        <dbReference type="EMBL" id="EMP41924.1"/>
    </source>
</evidence>
<evidence type="ECO:0000313" key="4">
    <source>
        <dbReference type="Proteomes" id="UP000031443"/>
    </source>
</evidence>
<dbReference type="FunFam" id="1.10.10.60:FF:000032">
    <property type="entry name" value="Zinc finger and SCAN domain-containing 20"/>
    <property type="match status" value="1"/>
</dbReference>
<dbReference type="AlphaFoldDB" id="M7BXJ7"/>
<dbReference type="Gene3D" id="1.10.10.60">
    <property type="entry name" value="Homeodomain-like"/>
    <property type="match status" value="1"/>
</dbReference>
<organism evidence="3 4">
    <name type="scientific">Chelonia mydas</name>
    <name type="common">Green sea-turtle</name>
    <name type="synonym">Chelonia agassizi</name>
    <dbReference type="NCBI Taxonomy" id="8469"/>
    <lineage>
        <taxon>Eukaryota</taxon>
        <taxon>Metazoa</taxon>
        <taxon>Chordata</taxon>
        <taxon>Craniata</taxon>
        <taxon>Vertebrata</taxon>
        <taxon>Euteleostomi</taxon>
        <taxon>Archelosauria</taxon>
        <taxon>Testudinata</taxon>
        <taxon>Testudines</taxon>
        <taxon>Cryptodira</taxon>
        <taxon>Durocryptodira</taxon>
        <taxon>Americhelydia</taxon>
        <taxon>Chelonioidea</taxon>
        <taxon>Cheloniidae</taxon>
        <taxon>Chelonia</taxon>
    </lineage>
</organism>
<evidence type="ECO:0000259" key="2">
    <source>
        <dbReference type="Pfam" id="PF13837"/>
    </source>
</evidence>
<dbReference type="Pfam" id="PF13837">
    <property type="entry name" value="Myb_DNA-bind_4"/>
    <property type="match status" value="1"/>
</dbReference>
<dbReference type="PANTHER" id="PTHR47595:SF1">
    <property type="entry name" value="MYB_SANT-LIKE DNA-BINDING DOMAIN-CONTAINING PROTEIN"/>
    <property type="match status" value="1"/>
</dbReference>
<feature type="region of interest" description="Disordered" evidence="1">
    <location>
        <begin position="156"/>
        <end position="181"/>
    </location>
</feature>
<dbReference type="Proteomes" id="UP000031443">
    <property type="component" value="Unassembled WGS sequence"/>
</dbReference>
<reference evidence="4" key="1">
    <citation type="journal article" date="2013" name="Nat. Genet.">
        <title>The draft genomes of soft-shell turtle and green sea turtle yield insights into the development and evolution of the turtle-specific body plan.</title>
        <authorList>
            <person name="Wang Z."/>
            <person name="Pascual-Anaya J."/>
            <person name="Zadissa A."/>
            <person name="Li W."/>
            <person name="Niimura Y."/>
            <person name="Huang Z."/>
            <person name="Li C."/>
            <person name="White S."/>
            <person name="Xiong Z."/>
            <person name="Fang D."/>
            <person name="Wang B."/>
            <person name="Ming Y."/>
            <person name="Chen Y."/>
            <person name="Zheng Y."/>
            <person name="Kuraku S."/>
            <person name="Pignatelli M."/>
            <person name="Herrero J."/>
            <person name="Beal K."/>
            <person name="Nozawa M."/>
            <person name="Li Q."/>
            <person name="Wang J."/>
            <person name="Zhang H."/>
            <person name="Yu L."/>
            <person name="Shigenobu S."/>
            <person name="Wang J."/>
            <person name="Liu J."/>
            <person name="Flicek P."/>
            <person name="Searle S."/>
            <person name="Wang J."/>
            <person name="Kuratani S."/>
            <person name="Yin Y."/>
            <person name="Aken B."/>
            <person name="Zhang G."/>
            <person name="Irie N."/>
        </authorList>
    </citation>
    <scope>NUCLEOTIDE SEQUENCE [LARGE SCALE GENOMIC DNA]</scope>
</reference>
<feature type="compositionally biased region" description="Acidic residues" evidence="1">
    <location>
        <begin position="307"/>
        <end position="320"/>
    </location>
</feature>
<feature type="compositionally biased region" description="Polar residues" evidence="1">
    <location>
        <begin position="168"/>
        <end position="181"/>
    </location>
</feature>
<name>M7BXJ7_CHEMY</name>
<dbReference type="PANTHER" id="PTHR47595">
    <property type="entry name" value="HEAT SHOCK 70 KDA PROTEIN 14"/>
    <property type="match status" value="1"/>
</dbReference>
<protein>
    <submittedName>
        <fullName evidence="3">Zinc finger and SCAN domain-containing protein 29</fullName>
    </submittedName>
</protein>
<proteinExistence type="predicted"/>
<feature type="region of interest" description="Disordered" evidence="1">
    <location>
        <begin position="286"/>
        <end position="326"/>
    </location>
</feature>
<feature type="domain" description="Myb/SANT-like DNA-binding" evidence="2">
    <location>
        <begin position="193"/>
        <end position="281"/>
    </location>
</feature>
<dbReference type="EMBL" id="KB480854">
    <property type="protein sequence ID" value="EMP41924.1"/>
    <property type="molecule type" value="Genomic_DNA"/>
</dbReference>
<gene>
    <name evidence="3" type="ORF">UY3_00767</name>
</gene>
<dbReference type="InterPro" id="IPR044822">
    <property type="entry name" value="Myb_DNA-bind_4"/>
</dbReference>
<sequence length="350" mass="39129">METFCVNSKEDGGDATEDSNRAMSQEFFVTLQELSVLPEMANTEKHSTGLWEFEKAWWKSYRMWKVRPQVRPIAAPTGCGSSFQANGGCGKRHFPQTHWPGMMNHSQWELRLAEPADAADNLDLTLGSDSRLPTSLDLASDSGFDSLLPTPVVITGPDSRSDTRHNSQHPGTVKASSSAQVTMQYQNRKRAPAWTEREVLDLIAVWGEESVLSELCAKRRNAKTFQKISKAMRDRGYRRDATQCRVKLKELRQVYQKTKESNRCSGTEPQTCLFYAELHAILGGAATTTPPQSMDSDDGVLSTMPEDFVDGEDEEEDELEESTHHTILPDSQDLFITLTEIPSVKVPSPL</sequence>
<accession>M7BXJ7</accession>